<evidence type="ECO:0000313" key="2">
    <source>
        <dbReference type="EMBL" id="KAG2333512.1"/>
    </source>
</evidence>
<evidence type="ECO:0000313" key="3">
    <source>
        <dbReference type="Proteomes" id="UP000886595"/>
    </source>
</evidence>
<dbReference type="Proteomes" id="UP000886595">
    <property type="component" value="Unassembled WGS sequence"/>
</dbReference>
<organism evidence="2 3">
    <name type="scientific">Brassica carinata</name>
    <name type="common">Ethiopian mustard</name>
    <name type="synonym">Abyssinian cabbage</name>
    <dbReference type="NCBI Taxonomy" id="52824"/>
    <lineage>
        <taxon>Eukaryota</taxon>
        <taxon>Viridiplantae</taxon>
        <taxon>Streptophyta</taxon>
        <taxon>Embryophyta</taxon>
        <taxon>Tracheophyta</taxon>
        <taxon>Spermatophyta</taxon>
        <taxon>Magnoliopsida</taxon>
        <taxon>eudicotyledons</taxon>
        <taxon>Gunneridae</taxon>
        <taxon>Pentapetalae</taxon>
        <taxon>rosids</taxon>
        <taxon>malvids</taxon>
        <taxon>Brassicales</taxon>
        <taxon>Brassicaceae</taxon>
        <taxon>Brassiceae</taxon>
        <taxon>Brassica</taxon>
    </lineage>
</organism>
<accession>A0A8X7WQ84</accession>
<dbReference type="AlphaFoldDB" id="A0A8X7WQ84"/>
<feature type="domain" description="F-box" evidence="1">
    <location>
        <begin position="35"/>
        <end position="85"/>
    </location>
</feature>
<dbReference type="InterPro" id="IPR011043">
    <property type="entry name" value="Gal_Oxase/kelch_b-propeller"/>
</dbReference>
<dbReference type="Pfam" id="PF08268">
    <property type="entry name" value="FBA_3"/>
    <property type="match status" value="1"/>
</dbReference>
<dbReference type="InterPro" id="IPR013187">
    <property type="entry name" value="F-box-assoc_dom_typ3"/>
</dbReference>
<reference evidence="2 3" key="1">
    <citation type="submission" date="2020-02" db="EMBL/GenBank/DDBJ databases">
        <authorList>
            <person name="Ma Q."/>
            <person name="Huang Y."/>
            <person name="Song X."/>
            <person name="Pei D."/>
        </authorList>
    </citation>
    <scope>NUCLEOTIDE SEQUENCE [LARGE SCALE GENOMIC DNA]</scope>
    <source>
        <strain evidence="2">Sxm20200214</strain>
        <tissue evidence="2">Leaf</tissue>
    </source>
</reference>
<dbReference type="PROSITE" id="PS50181">
    <property type="entry name" value="FBOX"/>
    <property type="match status" value="1"/>
</dbReference>
<protein>
    <recommendedName>
        <fullName evidence="1">F-box domain-containing protein</fullName>
    </recommendedName>
</protein>
<dbReference type="OrthoDB" id="687122at2759"/>
<dbReference type="Pfam" id="PF00646">
    <property type="entry name" value="F-box"/>
    <property type="match status" value="1"/>
</dbReference>
<proteinExistence type="predicted"/>
<dbReference type="InterPro" id="IPR036047">
    <property type="entry name" value="F-box-like_dom_sf"/>
</dbReference>
<name>A0A8X7WQ84_BRACI</name>
<dbReference type="InterPro" id="IPR017451">
    <property type="entry name" value="F-box-assoc_interact_dom"/>
</dbReference>
<sequence length="413" mass="47484">MGLIYVFKQSSHHSPPAAMEDSQVPSSSLNLDHAVNYTTNIPLDLVLDILSRLPAKPLLRFQAVSKLWFSIIRSKDFVDAFLTRSKTRPRLLLTFKHLDSRKRFIFSAPEHEDDKTSSTVMARHDMTISDLDYYIITRPLNGLVCCTRYSSIAVCNPTTRQIVTLPDVTPNGRDMYARLGYDPVGEQYKVLCVMMFDGFDSGTSDNIQQEHFVFTLGTPQKKWRKIETVTKDPYRCRNGQVCIDGVVYYGVGHKRIARFDVRSEKIEFIQGPEDCNAVSRYSRLITYQGKLACLSYGFYDSSEIYMWVLQDAEKQEWSSIVTCDVHNEWKDRLTEERVLCTGEIHTNEAILVSRSLNSSELFCVYYCDMISKRVRRAEVDGIADDEFRDVHGTGKHGREMLCFPGHVENIMFF</sequence>
<dbReference type="NCBIfam" id="TIGR01640">
    <property type="entry name" value="F_box_assoc_1"/>
    <property type="match status" value="1"/>
</dbReference>
<dbReference type="PANTHER" id="PTHR31111">
    <property type="entry name" value="BNAA05G37150D PROTEIN-RELATED"/>
    <property type="match status" value="1"/>
</dbReference>
<dbReference type="CDD" id="cd22157">
    <property type="entry name" value="F-box_AtFBW1-like"/>
    <property type="match status" value="1"/>
</dbReference>
<dbReference type="InterPro" id="IPR001810">
    <property type="entry name" value="F-box_dom"/>
</dbReference>
<dbReference type="SUPFAM" id="SSF50965">
    <property type="entry name" value="Galactose oxidase, central domain"/>
    <property type="match status" value="1"/>
</dbReference>
<keyword evidence="3" id="KW-1185">Reference proteome</keyword>
<dbReference type="PANTHER" id="PTHR31111:SF83">
    <property type="entry name" value="F-BOX DOMAIN-CONTAINING PROTEIN"/>
    <property type="match status" value="1"/>
</dbReference>
<dbReference type="Gene3D" id="1.20.1280.50">
    <property type="match status" value="1"/>
</dbReference>
<evidence type="ECO:0000259" key="1">
    <source>
        <dbReference type="PROSITE" id="PS50181"/>
    </source>
</evidence>
<comment type="caution">
    <text evidence="2">The sequence shown here is derived from an EMBL/GenBank/DDBJ whole genome shotgun (WGS) entry which is preliminary data.</text>
</comment>
<dbReference type="SUPFAM" id="SSF81383">
    <property type="entry name" value="F-box domain"/>
    <property type="match status" value="1"/>
</dbReference>
<dbReference type="EMBL" id="JAAMPC010000001">
    <property type="protein sequence ID" value="KAG2333512.1"/>
    <property type="molecule type" value="Genomic_DNA"/>
</dbReference>
<gene>
    <name evidence="2" type="ORF">Bca52824_004692</name>
</gene>
<dbReference type="SMART" id="SM00256">
    <property type="entry name" value="FBOX"/>
    <property type="match status" value="1"/>
</dbReference>